<keyword evidence="6 8" id="KW-0067">ATP-binding</keyword>
<dbReference type="Gene3D" id="3.30.470.20">
    <property type="entry name" value="ATP-grasp fold, B domain"/>
    <property type="match status" value="1"/>
</dbReference>
<comment type="caution">
    <text evidence="10">The sequence shown here is derived from an EMBL/GenBank/DDBJ whole genome shotgun (WGS) entry which is preliminary data.</text>
</comment>
<sequence>MISSKTILKALPYVLKTVDIPFLGRKTQGKVRDIYFKNDKRILITTDRQSAFDVILGHIPYKGAILNQLSVFWFQKTKKIVNNHLITTLDPNVIIVKNCQPIPVEMIVRGYISGVTKTSIWYSYERGERTIYGINFPDSLRKNQRLPQPILTPTTHPLAGSTIHDERLTEKQILDKKIVSRKLYLEMKKTALKLFDFGSRWCKKKGLILVDTKYEFGLYKGKLTLIDEIHTQDSSRFWIAKTYQERFKKGLEPENFDKEFLRLWYVKRGYRGDGPPPPMAKELIVAVAQRYIRVYEKLTGTKFKAFDYPIEERIKKNLKKYEK</sequence>
<dbReference type="NCBIfam" id="NF009251">
    <property type="entry name" value="PRK12607.1"/>
    <property type="match status" value="1"/>
</dbReference>
<comment type="catalytic activity">
    <reaction evidence="7 8">
        <text>5-amino-1-(5-phospho-D-ribosyl)imidazole-4-carboxylate + L-aspartate + ATP = (2S)-2-[5-amino-1-(5-phospho-beta-D-ribosyl)imidazole-4-carboxamido]succinate + ADP + phosphate + 2 H(+)</text>
        <dbReference type="Rhea" id="RHEA:22628"/>
        <dbReference type="ChEBI" id="CHEBI:15378"/>
        <dbReference type="ChEBI" id="CHEBI:29991"/>
        <dbReference type="ChEBI" id="CHEBI:30616"/>
        <dbReference type="ChEBI" id="CHEBI:43474"/>
        <dbReference type="ChEBI" id="CHEBI:58443"/>
        <dbReference type="ChEBI" id="CHEBI:77657"/>
        <dbReference type="ChEBI" id="CHEBI:456216"/>
        <dbReference type="EC" id="6.3.2.6"/>
    </reaction>
</comment>
<dbReference type="GO" id="GO:0006189">
    <property type="term" value="P:'de novo' IMP biosynthetic process"/>
    <property type="evidence" value="ECO:0007669"/>
    <property type="project" value="UniProtKB-UniRule"/>
</dbReference>
<organism evidence="10 11">
    <name type="scientific">Candidatus Roizmanbacteria bacterium CG22_combo_CG10-13_8_21_14_all_35_9</name>
    <dbReference type="NCBI Taxonomy" id="1974861"/>
    <lineage>
        <taxon>Bacteria</taxon>
        <taxon>Candidatus Roizmaniibacteriota</taxon>
    </lineage>
</organism>
<proteinExistence type="inferred from homology"/>
<evidence type="ECO:0000313" key="10">
    <source>
        <dbReference type="EMBL" id="PIP62437.1"/>
    </source>
</evidence>
<reference evidence="10 11" key="1">
    <citation type="submission" date="2017-09" db="EMBL/GenBank/DDBJ databases">
        <title>Depth-based differentiation of microbial function through sediment-hosted aquifers and enrichment of novel symbionts in the deep terrestrial subsurface.</title>
        <authorList>
            <person name="Probst A.J."/>
            <person name="Ladd B."/>
            <person name="Jarett J.K."/>
            <person name="Geller-Mcgrath D.E."/>
            <person name="Sieber C.M."/>
            <person name="Emerson J.B."/>
            <person name="Anantharaman K."/>
            <person name="Thomas B.C."/>
            <person name="Malmstrom R."/>
            <person name="Stieglmeier M."/>
            <person name="Klingl A."/>
            <person name="Woyke T."/>
            <person name="Ryan C.M."/>
            <person name="Banfield J.F."/>
        </authorList>
    </citation>
    <scope>NUCLEOTIDE SEQUENCE [LARGE SCALE GENOMIC DNA]</scope>
    <source>
        <strain evidence="10">CG22_combo_CG10-13_8_21_14_all_35_9</strain>
    </source>
</reference>
<name>A0A2H0BXN6_9BACT</name>
<evidence type="ECO:0000256" key="7">
    <source>
        <dbReference type="ARBA" id="ARBA00048475"/>
    </source>
</evidence>
<dbReference type="AlphaFoldDB" id="A0A2H0BXN6"/>
<dbReference type="GO" id="GO:0004639">
    <property type="term" value="F:phosphoribosylaminoimidazolesuccinocarboxamide synthase activity"/>
    <property type="evidence" value="ECO:0007669"/>
    <property type="project" value="UniProtKB-UniRule"/>
</dbReference>
<comment type="pathway">
    <text evidence="1 8">Purine metabolism; IMP biosynthesis via de novo pathway; 5-amino-1-(5-phospho-D-ribosyl)imidazole-4-carboxamide from 5-amino-1-(5-phospho-D-ribosyl)imidazole-4-carboxylate: step 1/2.</text>
</comment>
<dbReference type="PANTHER" id="PTHR43700:SF1">
    <property type="entry name" value="PHOSPHORIBOSYLAMINOIMIDAZOLE-SUCCINOCARBOXAMIDE SYNTHASE"/>
    <property type="match status" value="1"/>
</dbReference>
<evidence type="ECO:0000256" key="5">
    <source>
        <dbReference type="ARBA" id="ARBA00022755"/>
    </source>
</evidence>
<dbReference type="CDD" id="cd01414">
    <property type="entry name" value="SAICAR_synt_Sc"/>
    <property type="match status" value="1"/>
</dbReference>
<keyword evidence="3 8" id="KW-0436">Ligase</keyword>
<dbReference type="GO" id="GO:0005524">
    <property type="term" value="F:ATP binding"/>
    <property type="evidence" value="ECO:0007669"/>
    <property type="project" value="UniProtKB-KW"/>
</dbReference>
<evidence type="ECO:0000256" key="4">
    <source>
        <dbReference type="ARBA" id="ARBA00022741"/>
    </source>
</evidence>
<gene>
    <name evidence="8" type="primary">purC</name>
    <name evidence="10" type="ORF">COW98_04050</name>
</gene>
<evidence type="ECO:0000313" key="11">
    <source>
        <dbReference type="Proteomes" id="UP000231021"/>
    </source>
</evidence>
<evidence type="ECO:0000256" key="2">
    <source>
        <dbReference type="ARBA" id="ARBA00010190"/>
    </source>
</evidence>
<evidence type="ECO:0000259" key="9">
    <source>
        <dbReference type="Pfam" id="PF01259"/>
    </source>
</evidence>
<keyword evidence="5 8" id="KW-0658">Purine biosynthesis</keyword>
<dbReference type="EC" id="6.3.2.6" evidence="8"/>
<dbReference type="SUPFAM" id="SSF56104">
    <property type="entry name" value="SAICAR synthase-like"/>
    <property type="match status" value="1"/>
</dbReference>
<dbReference type="PANTHER" id="PTHR43700">
    <property type="entry name" value="PHOSPHORIBOSYLAMINOIMIDAZOLE-SUCCINOCARBOXAMIDE SYNTHASE"/>
    <property type="match status" value="1"/>
</dbReference>
<dbReference type="EMBL" id="PCTB01000083">
    <property type="protein sequence ID" value="PIP62437.1"/>
    <property type="molecule type" value="Genomic_DNA"/>
</dbReference>
<protein>
    <recommendedName>
        <fullName evidence="8">Phosphoribosylaminoimidazole-succinocarboxamide synthase</fullName>
        <ecNumber evidence="8">6.3.2.6</ecNumber>
    </recommendedName>
    <alternativeName>
        <fullName evidence="8">SAICAR synthetase</fullName>
    </alternativeName>
</protein>
<dbReference type="HAMAP" id="MF_00137">
    <property type="entry name" value="SAICAR_synth"/>
    <property type="match status" value="1"/>
</dbReference>
<evidence type="ECO:0000256" key="6">
    <source>
        <dbReference type="ARBA" id="ARBA00022840"/>
    </source>
</evidence>
<dbReference type="InterPro" id="IPR028923">
    <property type="entry name" value="SAICAR_synt/ADE2_N"/>
</dbReference>
<dbReference type="PROSITE" id="PS01058">
    <property type="entry name" value="SAICAR_SYNTHETASE_2"/>
    <property type="match status" value="1"/>
</dbReference>
<accession>A0A2H0BXN6</accession>
<dbReference type="UniPathway" id="UPA00074">
    <property type="reaction ID" value="UER00131"/>
</dbReference>
<evidence type="ECO:0000256" key="1">
    <source>
        <dbReference type="ARBA" id="ARBA00004672"/>
    </source>
</evidence>
<dbReference type="Proteomes" id="UP000231021">
    <property type="component" value="Unassembled WGS sequence"/>
</dbReference>
<dbReference type="Pfam" id="PF01259">
    <property type="entry name" value="SAICAR_synt"/>
    <property type="match status" value="1"/>
</dbReference>
<dbReference type="InterPro" id="IPR018236">
    <property type="entry name" value="SAICAR_synthetase_CS"/>
</dbReference>
<evidence type="ECO:0000256" key="8">
    <source>
        <dbReference type="HAMAP-Rule" id="MF_00137"/>
    </source>
</evidence>
<dbReference type="Gene3D" id="3.30.200.20">
    <property type="entry name" value="Phosphorylase Kinase, domain 1"/>
    <property type="match status" value="1"/>
</dbReference>
<feature type="domain" description="SAICAR synthetase/ADE2 N-terminal" evidence="9">
    <location>
        <begin position="27"/>
        <end position="268"/>
    </location>
</feature>
<keyword evidence="4 8" id="KW-0547">Nucleotide-binding</keyword>
<evidence type="ECO:0000256" key="3">
    <source>
        <dbReference type="ARBA" id="ARBA00022598"/>
    </source>
</evidence>
<dbReference type="GO" id="GO:0005737">
    <property type="term" value="C:cytoplasm"/>
    <property type="evidence" value="ECO:0007669"/>
    <property type="project" value="TreeGrafter"/>
</dbReference>
<comment type="similarity">
    <text evidence="2 8">Belongs to the SAICAR synthetase family.</text>
</comment>